<dbReference type="GO" id="GO:0007424">
    <property type="term" value="P:open tracheal system development"/>
    <property type="evidence" value="ECO:0007669"/>
    <property type="project" value="UniProtKB-ARBA"/>
</dbReference>
<keyword evidence="15" id="KW-1185">Reference proteome</keyword>
<dbReference type="PROSITE" id="PS00232">
    <property type="entry name" value="CADHERIN_1"/>
    <property type="match status" value="2"/>
</dbReference>
<evidence type="ECO:0000313" key="14">
    <source>
        <dbReference type="EMBL" id="CAL4242821.1"/>
    </source>
</evidence>
<keyword evidence="2" id="KW-0245">EGF-like domain</keyword>
<keyword evidence="10" id="KW-1015">Disulfide bond</keyword>
<dbReference type="EMBL" id="CAXKWB010132312">
    <property type="protein sequence ID" value="CAL4242821.1"/>
    <property type="molecule type" value="Genomic_DNA"/>
</dbReference>
<keyword evidence="5" id="KW-0677">Repeat</keyword>
<feature type="non-terminal residue" evidence="14">
    <location>
        <position position="917"/>
    </location>
</feature>
<dbReference type="InterPro" id="IPR020894">
    <property type="entry name" value="Cadherin_CS"/>
</dbReference>
<feature type="domain" description="Cadherin" evidence="13">
    <location>
        <begin position="125"/>
        <end position="237"/>
    </location>
</feature>
<dbReference type="SMART" id="SM00112">
    <property type="entry name" value="CA"/>
    <property type="match status" value="7"/>
</dbReference>
<name>A0AAV2SWH2_MEGNR</name>
<sequence length="917" mass="101431">IVIELLDANDKWPRLEQSIYDVNVSESAAVMTSLLTLDCKDDDESSKQAPVYFSLHHSEAVHSVGFFVLDSTSGELILAKPLDREVSVKHQLTVSCRDRGRTEHADFTRINIHVTDDNDHRPFFIEETINAKINAGASPGSVVTQVQAFDRDTGDNGRLSYSIIKGNVGGLFYIDETLGTVHISRSLPLNIPSEYQIMIRAQDYGSQMYDTSVTVIIEFTSDINEPPNWNGINIPSFVEVSEWAAIGSSIANMGARSSTSLTYKITSGNTPYTFMVSPSSGIVSLVGELDHELCTWYNLTITVSNAAGSFTSRWLGVRVLDENDWWPQWKKMEYFGIVMDTYDSGSPVFDASMFDTQILPLAVKATDEDEGENGRISYSIIEQAAAKYFSINVHTGSLQVSGSLKEVSNRTVTFSVWASDAGTPRRYCIAPTGVSIIVQNVKKEGPNFSQIQYNTTLYLPTIEGAKVLCIDPLENEDNEDNTDFWIKDGNELNKFDFDPSSMCLLVNDIHNLKNEYNLTVQATSGENNATTILNIQVEDAPKSNIIFSEQSYLINVMENSTQEVNIISVGINHLPLNQNVHYEIVNPTDFFEIHITSGMIKTTGKPIDYEDGNHHVLMIKAFDVNEPQHFGFVMVDVAVIDVNDNTPLFVNQPFYALVTTDAKYGDIIIQVQAIDADSGMFGSVRYEITSRNTDIFTVDEMTGEIMVNKTVGVSGETYRLVITAYDGGKPPFSSKAQVHVRVVSAEGPVFSSPTYSITVPEDISVGSAITTIDAQAATKNSLVFSIIQGNMNEEFYLDYNTGLKSSGYRCILRSMSQLDYEAVSQYNLTVRARDPVTGLSADSHVELMLSDVNDNAPQFEEDVYRVQVSEAVHVGYTLLKILAHDVDTGLGGQVHYFCASSCNLFNIGMEDGQITLK</sequence>
<organism evidence="14 15">
    <name type="scientific">Meganyctiphanes norvegica</name>
    <name type="common">Northern krill</name>
    <name type="synonym">Thysanopoda norvegica</name>
    <dbReference type="NCBI Taxonomy" id="48144"/>
    <lineage>
        <taxon>Eukaryota</taxon>
        <taxon>Metazoa</taxon>
        <taxon>Ecdysozoa</taxon>
        <taxon>Arthropoda</taxon>
        <taxon>Crustacea</taxon>
        <taxon>Multicrustacea</taxon>
        <taxon>Malacostraca</taxon>
        <taxon>Eumalacostraca</taxon>
        <taxon>Eucarida</taxon>
        <taxon>Euphausiacea</taxon>
        <taxon>Euphausiidae</taxon>
        <taxon>Meganyctiphanes</taxon>
    </lineage>
</organism>
<keyword evidence="6 12" id="KW-0106">Calcium</keyword>
<dbReference type="GO" id="GO:0030855">
    <property type="term" value="P:epithelial cell differentiation"/>
    <property type="evidence" value="ECO:0007669"/>
    <property type="project" value="UniProtKB-ARBA"/>
</dbReference>
<proteinExistence type="predicted"/>
<evidence type="ECO:0000256" key="8">
    <source>
        <dbReference type="ARBA" id="ARBA00022989"/>
    </source>
</evidence>
<feature type="domain" description="Cadherin" evidence="13">
    <location>
        <begin position="16"/>
        <end position="124"/>
    </location>
</feature>
<gene>
    <name evidence="14" type="ORF">MNOR_LOCUS40819</name>
</gene>
<evidence type="ECO:0000256" key="6">
    <source>
        <dbReference type="ARBA" id="ARBA00022837"/>
    </source>
</evidence>
<accession>A0AAV2SWH2</accession>
<feature type="domain" description="Cadherin" evidence="13">
    <location>
        <begin position="330"/>
        <end position="448"/>
    </location>
</feature>
<feature type="domain" description="Cadherin" evidence="13">
    <location>
        <begin position="548"/>
        <end position="649"/>
    </location>
</feature>
<comment type="subcellular location">
    <subcellularLocation>
        <location evidence="1">Membrane</location>
        <topology evidence="1">Single-pass membrane protein</topology>
    </subcellularLocation>
</comment>
<dbReference type="GO" id="GO:0005509">
    <property type="term" value="F:calcium ion binding"/>
    <property type="evidence" value="ECO:0007669"/>
    <property type="project" value="UniProtKB-UniRule"/>
</dbReference>
<evidence type="ECO:0000313" key="15">
    <source>
        <dbReference type="Proteomes" id="UP001497623"/>
    </source>
</evidence>
<keyword evidence="4" id="KW-0732">Signal</keyword>
<dbReference type="PROSITE" id="PS50268">
    <property type="entry name" value="CADHERIN_2"/>
    <property type="match status" value="7"/>
</dbReference>
<evidence type="ECO:0000259" key="13">
    <source>
        <dbReference type="PROSITE" id="PS50268"/>
    </source>
</evidence>
<evidence type="ECO:0000256" key="4">
    <source>
        <dbReference type="ARBA" id="ARBA00022729"/>
    </source>
</evidence>
<keyword evidence="7" id="KW-0130">Cell adhesion</keyword>
<dbReference type="FunFam" id="2.60.40.60:FF:000092">
    <property type="entry name" value="Protocadherin 8"/>
    <property type="match status" value="1"/>
</dbReference>
<reference evidence="14 15" key="1">
    <citation type="submission" date="2024-05" db="EMBL/GenBank/DDBJ databases">
        <authorList>
            <person name="Wallberg A."/>
        </authorList>
    </citation>
    <scope>NUCLEOTIDE SEQUENCE [LARGE SCALE GENOMIC DNA]</scope>
</reference>
<protein>
    <recommendedName>
        <fullName evidence="13">Cadherin domain-containing protein</fullName>
    </recommendedName>
</protein>
<dbReference type="GO" id="GO:0008104">
    <property type="term" value="P:intracellular protein localization"/>
    <property type="evidence" value="ECO:0007669"/>
    <property type="project" value="UniProtKB-ARBA"/>
</dbReference>
<feature type="domain" description="Cadherin" evidence="13">
    <location>
        <begin position="751"/>
        <end position="859"/>
    </location>
</feature>
<feature type="domain" description="Cadherin" evidence="13">
    <location>
        <begin position="232"/>
        <end position="329"/>
    </location>
</feature>
<dbReference type="GO" id="GO:0005886">
    <property type="term" value="C:plasma membrane"/>
    <property type="evidence" value="ECO:0007669"/>
    <property type="project" value="UniProtKB-SubCell"/>
</dbReference>
<evidence type="ECO:0000256" key="2">
    <source>
        <dbReference type="ARBA" id="ARBA00022536"/>
    </source>
</evidence>
<evidence type="ECO:0000256" key="10">
    <source>
        <dbReference type="ARBA" id="ARBA00023157"/>
    </source>
</evidence>
<dbReference type="Gene3D" id="2.60.40.60">
    <property type="entry name" value="Cadherins"/>
    <property type="match status" value="9"/>
</dbReference>
<dbReference type="PANTHER" id="PTHR24026">
    <property type="entry name" value="FAT ATYPICAL CADHERIN-RELATED"/>
    <property type="match status" value="1"/>
</dbReference>
<feature type="non-terminal residue" evidence="14">
    <location>
        <position position="1"/>
    </location>
</feature>
<evidence type="ECO:0000256" key="12">
    <source>
        <dbReference type="PROSITE-ProRule" id="PRU00043"/>
    </source>
</evidence>
<dbReference type="InterPro" id="IPR015919">
    <property type="entry name" value="Cadherin-like_sf"/>
</dbReference>
<evidence type="ECO:0000256" key="11">
    <source>
        <dbReference type="ARBA" id="ARBA00023180"/>
    </source>
</evidence>
<dbReference type="Pfam" id="PF00028">
    <property type="entry name" value="Cadherin"/>
    <property type="match status" value="7"/>
</dbReference>
<comment type="caution">
    <text evidence="14">The sequence shown here is derived from an EMBL/GenBank/DDBJ whole genome shotgun (WGS) entry which is preliminary data.</text>
</comment>
<dbReference type="SUPFAM" id="SSF49313">
    <property type="entry name" value="Cadherin-like"/>
    <property type="match status" value="9"/>
</dbReference>
<keyword evidence="8" id="KW-1133">Transmembrane helix</keyword>
<feature type="domain" description="Cadherin" evidence="13">
    <location>
        <begin position="650"/>
        <end position="750"/>
    </location>
</feature>
<keyword evidence="11" id="KW-0325">Glycoprotein</keyword>
<dbReference type="PANTHER" id="PTHR24026:SF126">
    <property type="entry name" value="PROTOCADHERIN FAT 4"/>
    <property type="match status" value="1"/>
</dbReference>
<evidence type="ECO:0000256" key="3">
    <source>
        <dbReference type="ARBA" id="ARBA00022692"/>
    </source>
</evidence>
<evidence type="ECO:0000256" key="7">
    <source>
        <dbReference type="ARBA" id="ARBA00022889"/>
    </source>
</evidence>
<evidence type="ECO:0000256" key="9">
    <source>
        <dbReference type="ARBA" id="ARBA00023136"/>
    </source>
</evidence>
<dbReference type="FunFam" id="2.60.40.60:FF:000032">
    <property type="entry name" value="FAT atypical cadherin 1"/>
    <property type="match status" value="1"/>
</dbReference>
<dbReference type="GO" id="GO:0007156">
    <property type="term" value="P:homophilic cell adhesion via plasma membrane adhesion molecules"/>
    <property type="evidence" value="ECO:0007669"/>
    <property type="project" value="InterPro"/>
</dbReference>
<dbReference type="InterPro" id="IPR002126">
    <property type="entry name" value="Cadherin-like_dom"/>
</dbReference>
<dbReference type="Proteomes" id="UP001497623">
    <property type="component" value="Unassembled WGS sequence"/>
</dbReference>
<dbReference type="PRINTS" id="PR00205">
    <property type="entry name" value="CADHERIN"/>
</dbReference>
<evidence type="ECO:0000256" key="1">
    <source>
        <dbReference type="ARBA" id="ARBA00004167"/>
    </source>
</evidence>
<dbReference type="FunFam" id="2.60.40.60:FF:000053">
    <property type="entry name" value="FAT atypical cadherin 3"/>
    <property type="match status" value="1"/>
</dbReference>
<dbReference type="AlphaFoldDB" id="A0AAV2SWH2"/>
<evidence type="ECO:0000256" key="5">
    <source>
        <dbReference type="ARBA" id="ARBA00022737"/>
    </source>
</evidence>
<keyword evidence="9" id="KW-0472">Membrane</keyword>
<dbReference type="FunFam" id="2.60.40.60:FF:000021">
    <property type="entry name" value="FAT atypical cadherin 1"/>
    <property type="match status" value="2"/>
</dbReference>
<dbReference type="CDD" id="cd11304">
    <property type="entry name" value="Cadherin_repeat"/>
    <property type="match status" value="8"/>
</dbReference>
<keyword evidence="3" id="KW-0812">Transmembrane</keyword>